<evidence type="ECO:0000313" key="2">
    <source>
        <dbReference type="Proteomes" id="UP001189624"/>
    </source>
</evidence>
<reference evidence="1" key="1">
    <citation type="submission" date="2023-10" db="EMBL/GenBank/DDBJ databases">
        <authorList>
            <person name="Domelevo Entfellner J.-B."/>
        </authorList>
    </citation>
    <scope>NUCLEOTIDE SEQUENCE</scope>
</reference>
<dbReference type="Proteomes" id="UP001189624">
    <property type="component" value="Chromosome 4"/>
</dbReference>
<evidence type="ECO:0000313" key="1">
    <source>
        <dbReference type="EMBL" id="CAJ1950531.1"/>
    </source>
</evidence>
<accession>A0AA86SMC9</accession>
<dbReference type="EMBL" id="OY731401">
    <property type="protein sequence ID" value="CAJ1950531.1"/>
    <property type="molecule type" value="Genomic_DNA"/>
</dbReference>
<organism evidence="1 2">
    <name type="scientific">Sphenostylis stenocarpa</name>
    <dbReference type="NCBI Taxonomy" id="92480"/>
    <lineage>
        <taxon>Eukaryota</taxon>
        <taxon>Viridiplantae</taxon>
        <taxon>Streptophyta</taxon>
        <taxon>Embryophyta</taxon>
        <taxon>Tracheophyta</taxon>
        <taxon>Spermatophyta</taxon>
        <taxon>Magnoliopsida</taxon>
        <taxon>eudicotyledons</taxon>
        <taxon>Gunneridae</taxon>
        <taxon>Pentapetalae</taxon>
        <taxon>rosids</taxon>
        <taxon>fabids</taxon>
        <taxon>Fabales</taxon>
        <taxon>Fabaceae</taxon>
        <taxon>Papilionoideae</taxon>
        <taxon>50 kb inversion clade</taxon>
        <taxon>NPAAA clade</taxon>
        <taxon>indigoferoid/millettioid clade</taxon>
        <taxon>Phaseoleae</taxon>
        <taxon>Sphenostylis</taxon>
    </lineage>
</organism>
<name>A0AA86SMC9_9FABA</name>
<keyword evidence="2" id="KW-1185">Reference proteome</keyword>
<dbReference type="AlphaFoldDB" id="A0AA86SMC9"/>
<protein>
    <submittedName>
        <fullName evidence="1">Uncharacterized protein</fullName>
    </submittedName>
</protein>
<sequence>MEEESLTVEGKMSVGATCMRVSLRGPTGLDVVGILEDWGIERGHTISYLAMVAYIGKPLGVMLVLSKTYLLLKAIE</sequence>
<dbReference type="Gramene" id="rna-AYBTSS11_LOCUS14305">
    <property type="protein sequence ID" value="CAJ1950531.1"/>
    <property type="gene ID" value="gene-AYBTSS11_LOCUS14305"/>
</dbReference>
<proteinExistence type="predicted"/>
<gene>
    <name evidence="1" type="ORF">AYBTSS11_LOCUS14305</name>
</gene>